<accession>A0A174ZAV5</accession>
<dbReference type="InterPro" id="IPR029054">
    <property type="entry name" value="dUTPase-like"/>
</dbReference>
<keyword evidence="5" id="KW-0479">Metal-binding</keyword>
<dbReference type="EC" id="3.6.1.23" evidence="5"/>
<comment type="cofactor">
    <cofactor evidence="5">
        <name>Mg(2+)</name>
        <dbReference type="ChEBI" id="CHEBI:18420"/>
    </cofactor>
</comment>
<dbReference type="NCBIfam" id="NF001862">
    <property type="entry name" value="PRK00601.1"/>
    <property type="match status" value="1"/>
</dbReference>
<comment type="catalytic activity">
    <reaction evidence="4 5">
        <text>dUTP + H2O = dUMP + diphosphate + H(+)</text>
        <dbReference type="Rhea" id="RHEA:10248"/>
        <dbReference type="ChEBI" id="CHEBI:15377"/>
        <dbReference type="ChEBI" id="CHEBI:15378"/>
        <dbReference type="ChEBI" id="CHEBI:33019"/>
        <dbReference type="ChEBI" id="CHEBI:61555"/>
        <dbReference type="ChEBI" id="CHEBI:246422"/>
        <dbReference type="EC" id="3.6.1.23"/>
    </reaction>
</comment>
<comment type="caution">
    <text evidence="5">Lacks conserved residue(s) required for the propagation of feature annotation.</text>
</comment>
<dbReference type="InterPro" id="IPR008181">
    <property type="entry name" value="dUTPase"/>
</dbReference>
<dbReference type="PANTHER" id="PTHR11241:SF0">
    <property type="entry name" value="DEOXYURIDINE 5'-TRIPHOSPHATE NUCLEOTIDOHYDROLASE"/>
    <property type="match status" value="1"/>
</dbReference>
<keyword evidence="2 5" id="KW-0378">Hydrolase</keyword>
<feature type="binding site" evidence="5">
    <location>
        <begin position="81"/>
        <end position="83"/>
    </location>
    <ligand>
        <name>substrate</name>
    </ligand>
</feature>
<feature type="domain" description="dUTPase-like" evidence="6">
    <location>
        <begin position="11"/>
        <end position="143"/>
    </location>
</feature>
<dbReference type="UniPathway" id="UPA00610">
    <property type="reaction ID" value="UER00666"/>
</dbReference>
<reference evidence="7 8" key="1">
    <citation type="submission" date="2015-09" db="EMBL/GenBank/DDBJ databases">
        <authorList>
            <consortium name="Pathogen Informatics"/>
        </authorList>
    </citation>
    <scope>NUCLEOTIDE SEQUENCE [LARGE SCALE GENOMIC DNA]</scope>
    <source>
        <strain evidence="7 8">2789STDY5834928</strain>
    </source>
</reference>
<evidence type="ECO:0000256" key="5">
    <source>
        <dbReference type="HAMAP-Rule" id="MF_00116"/>
    </source>
</evidence>
<dbReference type="CDD" id="cd07557">
    <property type="entry name" value="trimeric_dUTPase"/>
    <property type="match status" value="1"/>
</dbReference>
<comment type="similarity">
    <text evidence="1 5">Belongs to the dUTPase family.</text>
</comment>
<dbReference type="OrthoDB" id="9809956at2"/>
<feature type="binding site" evidence="5">
    <location>
        <position position="77"/>
    </location>
    <ligand>
        <name>substrate</name>
    </ligand>
</feature>
<evidence type="ECO:0000313" key="8">
    <source>
        <dbReference type="Proteomes" id="UP000095662"/>
    </source>
</evidence>
<evidence type="ECO:0000259" key="6">
    <source>
        <dbReference type="Pfam" id="PF00692"/>
    </source>
</evidence>
<dbReference type="AlphaFoldDB" id="A0A174ZAV5"/>
<dbReference type="NCBIfam" id="TIGR00576">
    <property type="entry name" value="dut"/>
    <property type="match status" value="1"/>
</dbReference>
<comment type="function">
    <text evidence="5">This enzyme is involved in nucleotide metabolism: it produces dUMP, the immediate precursor of thymidine nucleotides and it decreases the intracellular concentration of dUTP so that uracil cannot be incorporated into DNA.</text>
</comment>
<name>A0A174ZAV5_9FIRM</name>
<dbReference type="SUPFAM" id="SSF51283">
    <property type="entry name" value="dUTPase-like"/>
    <property type="match status" value="1"/>
</dbReference>
<dbReference type="InterPro" id="IPR036157">
    <property type="entry name" value="dUTPase-like_sf"/>
</dbReference>
<dbReference type="InterPro" id="IPR033704">
    <property type="entry name" value="dUTPase_trimeric"/>
</dbReference>
<sequence>MFISVKKLNGKAKLPERATATSAGADLCACIDDDVVLMPGDRKLIPTGLAIAVPTGYGGFVFARSGLSSKFGVSLANCVGVIDSDYRGEVKISVINHSDEPYTVKNGERIAQLVIMPVDLCEYGLCDELDDTERGTGGFGSTGRM</sequence>
<comment type="pathway">
    <text evidence="5">Pyrimidine metabolism; dUMP biosynthesis; dUMP from dCTP (dUTP route): step 2/2.</text>
</comment>
<proteinExistence type="inferred from homology"/>
<dbReference type="Gene3D" id="2.70.40.10">
    <property type="match status" value="1"/>
</dbReference>
<dbReference type="Pfam" id="PF00692">
    <property type="entry name" value="dUTPase"/>
    <property type="match status" value="1"/>
</dbReference>
<evidence type="ECO:0000256" key="2">
    <source>
        <dbReference type="ARBA" id="ARBA00022801"/>
    </source>
</evidence>
<feature type="binding site" evidence="5">
    <location>
        <begin position="64"/>
        <end position="66"/>
    </location>
    <ligand>
        <name>substrate</name>
    </ligand>
</feature>
<evidence type="ECO:0000256" key="1">
    <source>
        <dbReference type="ARBA" id="ARBA00006581"/>
    </source>
</evidence>
<protein>
    <recommendedName>
        <fullName evidence="5">Deoxyuridine 5'-triphosphate nucleotidohydrolase</fullName>
        <shortName evidence="5">dUTPase</shortName>
        <ecNumber evidence="5">3.6.1.23</ecNumber>
    </recommendedName>
    <alternativeName>
        <fullName evidence="5">dUTP pyrophosphatase</fullName>
    </alternativeName>
</protein>
<organism evidence="7 8">
    <name type="scientific">[Eubacterium] siraeum</name>
    <dbReference type="NCBI Taxonomy" id="39492"/>
    <lineage>
        <taxon>Bacteria</taxon>
        <taxon>Bacillati</taxon>
        <taxon>Bacillota</taxon>
        <taxon>Clostridia</taxon>
        <taxon>Eubacteriales</taxon>
        <taxon>Oscillospiraceae</taxon>
        <taxon>Oscillospiraceae incertae sedis</taxon>
    </lineage>
</organism>
<dbReference type="STRING" id="39492.ERS852540_00200"/>
<keyword evidence="3 5" id="KW-0546">Nucleotide metabolism</keyword>
<dbReference type="GO" id="GO:0006226">
    <property type="term" value="P:dUMP biosynthetic process"/>
    <property type="evidence" value="ECO:0007669"/>
    <property type="project" value="UniProtKB-UniRule"/>
</dbReference>
<dbReference type="HAMAP" id="MF_00116">
    <property type="entry name" value="dUTPase_bact"/>
    <property type="match status" value="1"/>
</dbReference>
<evidence type="ECO:0000313" key="7">
    <source>
        <dbReference type="EMBL" id="CUQ81121.1"/>
    </source>
</evidence>
<dbReference type="EMBL" id="CZBY01000001">
    <property type="protein sequence ID" value="CUQ81121.1"/>
    <property type="molecule type" value="Genomic_DNA"/>
</dbReference>
<dbReference type="PANTHER" id="PTHR11241">
    <property type="entry name" value="DEOXYURIDINE 5'-TRIPHOSPHATE NUCLEOTIDOHYDROLASE"/>
    <property type="match status" value="1"/>
</dbReference>
<dbReference type="GO" id="GO:0046081">
    <property type="term" value="P:dUTP catabolic process"/>
    <property type="evidence" value="ECO:0007669"/>
    <property type="project" value="InterPro"/>
</dbReference>
<dbReference type="GO" id="GO:0000287">
    <property type="term" value="F:magnesium ion binding"/>
    <property type="evidence" value="ECO:0007669"/>
    <property type="project" value="UniProtKB-UniRule"/>
</dbReference>
<keyword evidence="5" id="KW-0460">Magnesium</keyword>
<dbReference type="GO" id="GO:0004170">
    <property type="term" value="F:dUTP diphosphatase activity"/>
    <property type="evidence" value="ECO:0007669"/>
    <property type="project" value="UniProtKB-UniRule"/>
</dbReference>
<evidence type="ECO:0000256" key="3">
    <source>
        <dbReference type="ARBA" id="ARBA00023080"/>
    </source>
</evidence>
<dbReference type="Proteomes" id="UP000095662">
    <property type="component" value="Unassembled WGS sequence"/>
</dbReference>
<gene>
    <name evidence="5 7" type="primary">dut</name>
    <name evidence="7" type="ORF">ERS852540_00200</name>
</gene>
<evidence type="ECO:0000256" key="4">
    <source>
        <dbReference type="ARBA" id="ARBA00047686"/>
    </source>
</evidence>